<dbReference type="SUPFAM" id="SSF47384">
    <property type="entry name" value="Homodimeric domain of signal transducing histidine kinase"/>
    <property type="match status" value="1"/>
</dbReference>
<dbReference type="PANTHER" id="PTHR45453:SF1">
    <property type="entry name" value="PHOSPHATE REGULON SENSOR PROTEIN PHOR"/>
    <property type="match status" value="1"/>
</dbReference>
<keyword evidence="6" id="KW-0418">Kinase</keyword>
<dbReference type="PROSITE" id="PS50109">
    <property type="entry name" value="HIS_KIN"/>
    <property type="match status" value="1"/>
</dbReference>
<reference evidence="11" key="1">
    <citation type="submission" date="2020-09" db="EMBL/GenBank/DDBJ databases">
        <title>New species isolated from human feces.</title>
        <authorList>
            <person name="Kitahara M."/>
            <person name="Shigeno Y."/>
            <person name="Shime M."/>
            <person name="Matsumoto Y."/>
            <person name="Nakamura S."/>
            <person name="Motooka D."/>
            <person name="Fukuoka S."/>
            <person name="Nishikawa H."/>
            <person name="Benno Y."/>
        </authorList>
    </citation>
    <scope>NUCLEOTIDE SEQUENCE</scope>
    <source>
        <strain evidence="11">MM35</strain>
        <plasmid evidence="11">pMM35_01</plasmid>
    </source>
</reference>
<dbReference type="InterPro" id="IPR004358">
    <property type="entry name" value="Sig_transdc_His_kin-like_C"/>
</dbReference>
<dbReference type="GO" id="GO:0004721">
    <property type="term" value="F:phosphoprotein phosphatase activity"/>
    <property type="evidence" value="ECO:0007669"/>
    <property type="project" value="TreeGrafter"/>
</dbReference>
<protein>
    <recommendedName>
        <fullName evidence="3">histidine kinase</fullName>
        <ecNumber evidence="3">2.7.13.3</ecNumber>
    </recommendedName>
</protein>
<dbReference type="InterPro" id="IPR050351">
    <property type="entry name" value="BphY/WalK/GraS-like"/>
</dbReference>
<name>A0A810PUI1_9FIRM</name>
<keyword evidence="4" id="KW-0597">Phosphoprotein</keyword>
<dbReference type="Gene3D" id="3.30.565.10">
    <property type="entry name" value="Histidine kinase-like ATPase, C-terminal domain"/>
    <property type="match status" value="1"/>
</dbReference>
<evidence type="ECO:0000256" key="1">
    <source>
        <dbReference type="ARBA" id="ARBA00000085"/>
    </source>
</evidence>
<dbReference type="Pfam" id="PF00512">
    <property type="entry name" value="HisKA"/>
    <property type="match status" value="1"/>
</dbReference>
<sequence length="408" mass="44270">MIRKLRLKIVGISVIAVAVLLVSVLAAVALSTRSQMVRASESRLQEALAGHMLSGAQPGSGGGQPCFVADIYADGTVRLAGSGYYDLDNDALILSIVQDALQRESREGVLQDYALRYMRQNGMLTVRLAFTDCSQEQATMRSLLLRMGGVSLAALLLLTGVSYWLAGFAVKPVQQAWQEQKQFVSDASHELKTPLTVILSSAELAASETDGGKSRQYLDNIHAESLRMKDLVEDMLTLARTESGTRLPEEAVDLSDTVLESALAFEPVAFENGKPMEYTVQPELTVSGRSAQLRQVADILLDNAVKYAEPGSPIQMGLRREGRNAVLWVENRSAPIPPEKLGHLFDRFYRVDESRTGGEGFGLGLAIARTIVQSHRGSIGCTSTQGVTRFTVTLPLAKNEVTKRGSEA</sequence>
<accession>A0A810PUI1</accession>
<dbReference type="EMBL" id="AP023416">
    <property type="protein sequence ID" value="BCK79988.1"/>
    <property type="molecule type" value="Genomic_DNA"/>
</dbReference>
<keyword evidence="9" id="KW-1133">Transmembrane helix</keyword>
<organism evidence="11 12">
    <name type="scientific">Vescimonas fastidiosa</name>
    <dbReference type="NCBI Taxonomy" id="2714353"/>
    <lineage>
        <taxon>Bacteria</taxon>
        <taxon>Bacillati</taxon>
        <taxon>Bacillota</taxon>
        <taxon>Clostridia</taxon>
        <taxon>Eubacteriales</taxon>
        <taxon>Oscillospiraceae</taxon>
        <taxon>Vescimonas</taxon>
    </lineage>
</organism>
<evidence type="ECO:0000256" key="2">
    <source>
        <dbReference type="ARBA" id="ARBA00004370"/>
    </source>
</evidence>
<keyword evidence="11" id="KW-0614">Plasmid</keyword>
<evidence type="ECO:0000256" key="9">
    <source>
        <dbReference type="SAM" id="Phobius"/>
    </source>
</evidence>
<dbReference type="SMART" id="SM00388">
    <property type="entry name" value="HisKA"/>
    <property type="match status" value="1"/>
</dbReference>
<dbReference type="InterPro" id="IPR036097">
    <property type="entry name" value="HisK_dim/P_sf"/>
</dbReference>
<keyword evidence="9" id="KW-0812">Transmembrane</keyword>
<evidence type="ECO:0000256" key="4">
    <source>
        <dbReference type="ARBA" id="ARBA00022553"/>
    </source>
</evidence>
<evidence type="ECO:0000313" key="11">
    <source>
        <dbReference type="EMBL" id="BCK79988.1"/>
    </source>
</evidence>
<geneLocation type="plasmid" evidence="11 12">
    <name>pMM35_01</name>
</geneLocation>
<evidence type="ECO:0000256" key="7">
    <source>
        <dbReference type="ARBA" id="ARBA00023012"/>
    </source>
</evidence>
<dbReference type="GO" id="GO:0005886">
    <property type="term" value="C:plasma membrane"/>
    <property type="evidence" value="ECO:0007669"/>
    <property type="project" value="TreeGrafter"/>
</dbReference>
<dbReference type="GO" id="GO:0000155">
    <property type="term" value="F:phosphorelay sensor kinase activity"/>
    <property type="evidence" value="ECO:0007669"/>
    <property type="project" value="InterPro"/>
</dbReference>
<keyword evidence="5" id="KW-0808">Transferase</keyword>
<dbReference type="Gene3D" id="1.10.287.130">
    <property type="match status" value="1"/>
</dbReference>
<dbReference type="SMART" id="SM00387">
    <property type="entry name" value="HATPase_c"/>
    <property type="match status" value="1"/>
</dbReference>
<dbReference type="GO" id="GO:0016036">
    <property type="term" value="P:cellular response to phosphate starvation"/>
    <property type="evidence" value="ECO:0007669"/>
    <property type="project" value="TreeGrafter"/>
</dbReference>
<dbReference type="SUPFAM" id="SSF55874">
    <property type="entry name" value="ATPase domain of HSP90 chaperone/DNA topoisomerase II/histidine kinase"/>
    <property type="match status" value="1"/>
</dbReference>
<dbReference type="Proteomes" id="UP000681343">
    <property type="component" value="Plasmid pMM35_01"/>
</dbReference>
<dbReference type="InterPro" id="IPR036890">
    <property type="entry name" value="HATPase_C_sf"/>
</dbReference>
<dbReference type="CDD" id="cd00082">
    <property type="entry name" value="HisKA"/>
    <property type="match status" value="1"/>
</dbReference>
<dbReference type="FunFam" id="1.10.287.130:FF:000001">
    <property type="entry name" value="Two-component sensor histidine kinase"/>
    <property type="match status" value="1"/>
</dbReference>
<dbReference type="Pfam" id="PF02518">
    <property type="entry name" value="HATPase_c"/>
    <property type="match status" value="1"/>
</dbReference>
<comment type="catalytic activity">
    <reaction evidence="1">
        <text>ATP + protein L-histidine = ADP + protein N-phospho-L-histidine.</text>
        <dbReference type="EC" id="2.7.13.3"/>
    </reaction>
</comment>
<dbReference type="FunFam" id="3.30.565.10:FF:000006">
    <property type="entry name" value="Sensor histidine kinase WalK"/>
    <property type="match status" value="1"/>
</dbReference>
<dbReference type="KEGG" id="vfa:MM35RIKEN_21800"/>
<dbReference type="InterPro" id="IPR003594">
    <property type="entry name" value="HATPase_dom"/>
</dbReference>
<comment type="subcellular location">
    <subcellularLocation>
        <location evidence="2">Membrane</location>
    </subcellularLocation>
</comment>
<dbReference type="PANTHER" id="PTHR45453">
    <property type="entry name" value="PHOSPHATE REGULON SENSOR PROTEIN PHOR"/>
    <property type="match status" value="1"/>
</dbReference>
<dbReference type="PRINTS" id="PR00344">
    <property type="entry name" value="BCTRLSENSOR"/>
</dbReference>
<proteinExistence type="predicted"/>
<dbReference type="InterPro" id="IPR005467">
    <property type="entry name" value="His_kinase_dom"/>
</dbReference>
<dbReference type="EC" id="2.7.13.3" evidence="3"/>
<keyword evidence="8 9" id="KW-0472">Membrane</keyword>
<dbReference type="InterPro" id="IPR003661">
    <property type="entry name" value="HisK_dim/P_dom"/>
</dbReference>
<evidence type="ECO:0000256" key="3">
    <source>
        <dbReference type="ARBA" id="ARBA00012438"/>
    </source>
</evidence>
<keyword evidence="7" id="KW-0902">Two-component regulatory system</keyword>
<feature type="domain" description="Histidine kinase" evidence="10">
    <location>
        <begin position="186"/>
        <end position="398"/>
    </location>
</feature>
<evidence type="ECO:0000259" key="10">
    <source>
        <dbReference type="PROSITE" id="PS50109"/>
    </source>
</evidence>
<feature type="transmembrane region" description="Helical" evidence="9">
    <location>
        <begin position="143"/>
        <end position="166"/>
    </location>
</feature>
<evidence type="ECO:0000256" key="5">
    <source>
        <dbReference type="ARBA" id="ARBA00022679"/>
    </source>
</evidence>
<keyword evidence="12" id="KW-1185">Reference proteome</keyword>
<evidence type="ECO:0000313" key="12">
    <source>
        <dbReference type="Proteomes" id="UP000681343"/>
    </source>
</evidence>
<dbReference type="AlphaFoldDB" id="A0A810PUI1"/>
<evidence type="ECO:0000256" key="8">
    <source>
        <dbReference type="ARBA" id="ARBA00023136"/>
    </source>
</evidence>
<evidence type="ECO:0000256" key="6">
    <source>
        <dbReference type="ARBA" id="ARBA00022777"/>
    </source>
</evidence>
<dbReference type="RefSeq" id="WP_212821801.1">
    <property type="nucleotide sequence ID" value="NZ_AP023416.1"/>
</dbReference>
<gene>
    <name evidence="11" type="ORF">MM35RIKEN_21800</name>
</gene>